<evidence type="ECO:0000313" key="3">
    <source>
        <dbReference type="EMBL" id="GGE26606.1"/>
    </source>
</evidence>
<protein>
    <recommendedName>
        <fullName evidence="2">C-type lectin domain-containing protein</fullName>
    </recommendedName>
</protein>
<dbReference type="Proteomes" id="UP000599179">
    <property type="component" value="Unassembled WGS sequence"/>
</dbReference>
<dbReference type="InterPro" id="IPR016187">
    <property type="entry name" value="CTDL_fold"/>
</dbReference>
<keyword evidence="1" id="KW-0732">Signal</keyword>
<dbReference type="InterPro" id="IPR001304">
    <property type="entry name" value="C-type_lectin-like"/>
</dbReference>
<comment type="caution">
    <text evidence="3">The sequence shown here is derived from an EMBL/GenBank/DDBJ whole genome shotgun (WGS) entry which is preliminary data.</text>
</comment>
<dbReference type="InterPro" id="IPR034007">
    <property type="entry name" value="CTLD_bac"/>
</dbReference>
<dbReference type="Gene3D" id="2.60.40.10">
    <property type="entry name" value="Immunoglobulins"/>
    <property type="match status" value="9"/>
</dbReference>
<keyword evidence="4" id="KW-1185">Reference proteome</keyword>
<dbReference type="Gene3D" id="3.10.100.10">
    <property type="entry name" value="Mannose-Binding Protein A, subunit A"/>
    <property type="match status" value="1"/>
</dbReference>
<evidence type="ECO:0000313" key="4">
    <source>
        <dbReference type="Proteomes" id="UP000599179"/>
    </source>
</evidence>
<proteinExistence type="predicted"/>
<dbReference type="SUPFAM" id="SSF56436">
    <property type="entry name" value="C-type lectin-like"/>
    <property type="match status" value="1"/>
</dbReference>
<dbReference type="SMART" id="SM00089">
    <property type="entry name" value="PKD"/>
    <property type="match status" value="6"/>
</dbReference>
<accession>A0ABQ1SFK8</accession>
<dbReference type="InterPro" id="IPR013783">
    <property type="entry name" value="Ig-like_fold"/>
</dbReference>
<dbReference type="EMBL" id="BMGM01000001">
    <property type="protein sequence ID" value="GGE26606.1"/>
    <property type="molecule type" value="Genomic_DNA"/>
</dbReference>
<dbReference type="Pfam" id="PF00059">
    <property type="entry name" value="Lectin_C"/>
    <property type="match status" value="1"/>
</dbReference>
<dbReference type="InterPro" id="IPR022409">
    <property type="entry name" value="PKD/Chitinase_dom"/>
</dbReference>
<evidence type="ECO:0000256" key="1">
    <source>
        <dbReference type="ARBA" id="ARBA00022729"/>
    </source>
</evidence>
<dbReference type="PROSITE" id="PS50041">
    <property type="entry name" value="C_TYPE_LECTIN_2"/>
    <property type="match status" value="1"/>
</dbReference>
<dbReference type="SMART" id="SM00034">
    <property type="entry name" value="CLECT"/>
    <property type="match status" value="1"/>
</dbReference>
<dbReference type="InterPro" id="IPR016186">
    <property type="entry name" value="C-type_lectin-like/link_sf"/>
</dbReference>
<gene>
    <name evidence="3" type="ORF">GCM10010832_04130</name>
</gene>
<reference evidence="4" key="1">
    <citation type="journal article" date="2019" name="Int. J. Syst. Evol. Microbiol.">
        <title>The Global Catalogue of Microorganisms (GCM) 10K type strain sequencing project: providing services to taxonomists for standard genome sequencing and annotation.</title>
        <authorList>
            <consortium name="The Broad Institute Genomics Platform"/>
            <consortium name="The Broad Institute Genome Sequencing Center for Infectious Disease"/>
            <person name="Wu L."/>
            <person name="Ma J."/>
        </authorList>
    </citation>
    <scope>NUCLEOTIDE SEQUENCE [LARGE SCALE GENOMIC DNA]</scope>
    <source>
        <strain evidence="4">CGMCC 1.12931</strain>
    </source>
</reference>
<name>A0ABQ1SFK8_9FLAO</name>
<sequence length="1779" mass="187466">MKKNILFLFILVNSIAMYSQNVLDNGRLRFGTGQENSVNTLGNLQQPFYFNGDVSNWYKLTYSSYPLDIEVAEGGDGTDDWNRNGDKRVNPTLSNQVIDYSGWTALSTSPSGNTSANASAGYGTIVSTGDITINGKTFQIEQSYNLPQDDGFIEVTTTIINTSSSNLENLRTWVGTRDDWVGQVDTPLKKRGNIVDGEFQEISSTSEQSKAIQVYTNTESVLFYSDSEEAYTTFASCCSFTNSTGLNPIGAPVSTNFADGSYAMYVRFNDLAPGESDSLKWYYAAGTLAEIDDIIGAVAEASGSISNISYATADFTAETDTPSTGYYIVVPQGSTPPSISQIIAAQDYNGVTVVNSDNAALAINTPELFNISDLESGTNYTLYFVTEYDDNGTTAYTDISSNDFTTLANDTPTISTIEDLSFCVGDSFTPIDFTVNDEFPETPLTVVATSSNTALIQDSDLTISNTGSDYQLTYVSVDGASGSTSITVTATDSEGESATESFVIVLNPSASITATTGTTSAFNTGLPYVVDSGITIIQDQSITELRVSINNLQSGDNLEVGATLPAGVTSTFNSTTGVLSISGSMTDAEAQAILQSVEFSTTSTDLTNREIEFSLGSAQPLEDNGHFYEFVAAPGITWQDAETAASDLNLYGLPGYLATVTSQAENDFIVAKLAGQGWIGASDAATEGQWRWVTGPEAGTQFWQGTGSGSPVGGEYSNWNTGEPNDAGGEDYAHFRTQGNWNDYPFDAAAIDGYVVEYGGLSDESCVQLSDIKVVTIEPNSVPVIDPVADITENCPNTDAVVNVTISDTETAADDLVLTASSSNTALLNVFDISATGATRTITMTPELDQTGTATVTLTVEDELGTTFQTSFDVEFIDNEAPIASATDFVLDSYNWNNGLYAFLPGYVNDGSSDNCGIDVIDLARDEDSDGNPDSGYDDRINLSCADVGNTFDYLFRVTDVNGNQTVITRSITVEDNIAPTVITQDITVELDINGTASILPNQIDNGSNDDCSIDALTLDVTSFDCSNIGDNEVTLTVTDVNGNSASQTATVTVEDNTLPEVLTQDITVNLDANGEATITADQIDNGSTDNCGVESLSLDTIAFDCSNVGANTVTLTVTDANGDFATAEATVTVQDNIAPIALTQDITIELDANGEATITADQIDNGSTDNCGVESLSLDTIAFDCSNVGANTVTLTVTDANGDFATAEATVTVQDNIAPIALTQDITLELDTNGEATITADQIDNGSNDNCGVESLSLDNFAFDCSNIGVNTVTLTVTDANGDFATAEATVTVQDNIAPIALTQDITLELDANGEATITADQIDNGSNDNCGVESLSLDNFAFDCSNIGVNTVTLTVTDANGNLATAEATVTVQDNIAPVALTQDITVDLDANGEATITADQIDNGSTDNCGVESLSLDTFAFDCSNIGVNTVTLTVTDADGNFATAEATVTVQDNFAPIALTQDITVELDANGEATITTDQIDNGSTDNCGVESLSLDTFAFDCSNVGANTVTLTVTDANGNLATAEAIVTVQDNFAPIALTQDITVELDANGEATITADQIDNGSTDNCGVESLSLDTFAFDCSNVGANTVTLTVTDTEGNEAEATGIVTVEDNLSPDVVTSDIVLDLVGEASISITALDVVESYEDNCSSPTEIQFSLSENTFTEVGAYTVILTAEDINGNTIDYTVKVIVVDTLSISEFKASMVSLYPNPASNQVTIETEGVTISEVMIFDLNGKLIKSSREQIIHIAELPAGLYMVRLKDESGNILTKKLIKK</sequence>
<dbReference type="RefSeq" id="WP_188457411.1">
    <property type="nucleotide sequence ID" value="NZ_BMGM01000001.1"/>
</dbReference>
<feature type="domain" description="C-type lectin" evidence="2">
    <location>
        <begin position="623"/>
        <end position="743"/>
    </location>
</feature>
<dbReference type="InterPro" id="IPR026444">
    <property type="entry name" value="Secre_tail"/>
</dbReference>
<evidence type="ECO:0000259" key="2">
    <source>
        <dbReference type="PROSITE" id="PS50041"/>
    </source>
</evidence>
<dbReference type="CDD" id="cd03603">
    <property type="entry name" value="CLECT_VCBS"/>
    <property type="match status" value="1"/>
</dbReference>
<dbReference type="NCBIfam" id="TIGR04183">
    <property type="entry name" value="Por_Secre_tail"/>
    <property type="match status" value="1"/>
</dbReference>
<dbReference type="Pfam" id="PF18962">
    <property type="entry name" value="Por_Secre_tail"/>
    <property type="match status" value="1"/>
</dbReference>
<organism evidence="3 4">
    <name type="scientific">Psychroflexus planctonicus</name>
    <dbReference type="NCBI Taxonomy" id="1526575"/>
    <lineage>
        <taxon>Bacteria</taxon>
        <taxon>Pseudomonadati</taxon>
        <taxon>Bacteroidota</taxon>
        <taxon>Flavobacteriia</taxon>
        <taxon>Flavobacteriales</taxon>
        <taxon>Flavobacteriaceae</taxon>
        <taxon>Psychroflexus</taxon>
    </lineage>
</organism>
<dbReference type="PANTHER" id="PTHR24273">
    <property type="entry name" value="FI04643P-RELATED"/>
    <property type="match status" value="1"/>
</dbReference>
<dbReference type="PANTHER" id="PTHR24273:SF32">
    <property type="entry name" value="HYALIN"/>
    <property type="match status" value="1"/>
</dbReference>